<evidence type="ECO:0000313" key="2">
    <source>
        <dbReference type="EMBL" id="EPS98644.1"/>
    </source>
</evidence>
<dbReference type="InParanoid" id="S8FJY1"/>
<dbReference type="Proteomes" id="UP000015241">
    <property type="component" value="Unassembled WGS sequence"/>
</dbReference>
<feature type="compositionally biased region" description="Low complexity" evidence="1">
    <location>
        <begin position="1"/>
        <end position="16"/>
    </location>
</feature>
<feature type="compositionally biased region" description="Basic and acidic residues" evidence="1">
    <location>
        <begin position="634"/>
        <end position="644"/>
    </location>
</feature>
<name>S8FJY1_FOMSC</name>
<gene>
    <name evidence="2" type="ORF">FOMPIDRAFT_93953</name>
</gene>
<sequence length="644" mass="71579">MPLAFTQQAAAAAGATSEGDNRHYFTPADPFSKDTRHDTVVPSSSPPEGSRLFDISDEFHRFNQSPSPLSSTSEPDKYNDVEQLVLRIKSWKHSEDIFGDLLGDTNFPLVYEYAGVHNIDNSKWHNLLDFIRKNTLILRFFKFFYMASTAHLHLSTPHPNHEGGIRGLLEAYQAAISLSPFQVFINDYNRSIIAKDEAGVPDGVVGIYYRRNIYDALKRFHSELHLMQDMAVFEVAASETLESVVGSLTGMMERRVVPPGTTTAPAGYAPIGPSLFCAIKFVYERFIYSTEPALQEEGLEAGAQPNINIVSTGWHHDLEVLSQRTTAFWFAFNPEDKDEVDSLNDELTTVWEWVQWGYAVPLLSTYDRETMIKSHVYSLQQVDEILEAHAQVIERWENGVSNARAIAARQIAEAGYREAMRLATVDYKEMGCMQDLKAIDALCLPKAKEAAAALDALNIGAFSDPVPILIQHLKDGCRSHADSMLTKSGFRAVMGPPPENEANSRRLKRSNTDIFDLYEVARRFVEGQQSTQDEETIERERKRRRVIVHPPVPPTPVEKDTGSEPSDSTVESVVSNPHDSSFEMDIPASSANAQRRVTRSDARAAAAAGAGAGGIKRESDDESSLSSLSSLDSMDVHDNHGHSV</sequence>
<protein>
    <submittedName>
        <fullName evidence="2">Uncharacterized protein</fullName>
    </submittedName>
</protein>
<keyword evidence="3" id="KW-1185">Reference proteome</keyword>
<evidence type="ECO:0000313" key="3">
    <source>
        <dbReference type="Proteomes" id="UP000015241"/>
    </source>
</evidence>
<feature type="region of interest" description="Disordered" evidence="1">
    <location>
        <begin position="1"/>
        <end position="49"/>
    </location>
</feature>
<feature type="compositionally biased region" description="Low complexity" evidence="1">
    <location>
        <begin position="624"/>
        <end position="633"/>
    </location>
</feature>
<accession>S8FJY1</accession>
<dbReference type="AlphaFoldDB" id="S8FJY1"/>
<feature type="compositionally biased region" description="Polar residues" evidence="1">
    <location>
        <begin position="563"/>
        <end position="579"/>
    </location>
</feature>
<dbReference type="OrthoDB" id="2812243at2759"/>
<evidence type="ECO:0000256" key="1">
    <source>
        <dbReference type="SAM" id="MobiDB-lite"/>
    </source>
</evidence>
<organism evidence="2 3">
    <name type="scientific">Fomitopsis schrenkii</name>
    <name type="common">Brown rot fungus</name>
    <dbReference type="NCBI Taxonomy" id="2126942"/>
    <lineage>
        <taxon>Eukaryota</taxon>
        <taxon>Fungi</taxon>
        <taxon>Dikarya</taxon>
        <taxon>Basidiomycota</taxon>
        <taxon>Agaricomycotina</taxon>
        <taxon>Agaricomycetes</taxon>
        <taxon>Polyporales</taxon>
        <taxon>Fomitopsis</taxon>
    </lineage>
</organism>
<proteinExistence type="predicted"/>
<dbReference type="EMBL" id="KE504163">
    <property type="protein sequence ID" value="EPS98644.1"/>
    <property type="molecule type" value="Genomic_DNA"/>
</dbReference>
<feature type="region of interest" description="Disordered" evidence="1">
    <location>
        <begin position="527"/>
        <end position="644"/>
    </location>
</feature>
<dbReference type="HOGENOM" id="CLU_426430_0_0_1"/>
<reference evidence="2 3" key="1">
    <citation type="journal article" date="2012" name="Science">
        <title>The Paleozoic origin of enzymatic lignin decomposition reconstructed from 31 fungal genomes.</title>
        <authorList>
            <person name="Floudas D."/>
            <person name="Binder M."/>
            <person name="Riley R."/>
            <person name="Barry K."/>
            <person name="Blanchette R.A."/>
            <person name="Henrissat B."/>
            <person name="Martinez A.T."/>
            <person name="Otillar R."/>
            <person name="Spatafora J.W."/>
            <person name="Yadav J.S."/>
            <person name="Aerts A."/>
            <person name="Benoit I."/>
            <person name="Boyd A."/>
            <person name="Carlson A."/>
            <person name="Copeland A."/>
            <person name="Coutinho P.M."/>
            <person name="de Vries R.P."/>
            <person name="Ferreira P."/>
            <person name="Findley K."/>
            <person name="Foster B."/>
            <person name="Gaskell J."/>
            <person name="Glotzer D."/>
            <person name="Gorecki P."/>
            <person name="Heitman J."/>
            <person name="Hesse C."/>
            <person name="Hori C."/>
            <person name="Igarashi K."/>
            <person name="Jurgens J.A."/>
            <person name="Kallen N."/>
            <person name="Kersten P."/>
            <person name="Kohler A."/>
            <person name="Kuees U."/>
            <person name="Kumar T.K.A."/>
            <person name="Kuo A."/>
            <person name="LaButti K."/>
            <person name="Larrondo L.F."/>
            <person name="Lindquist E."/>
            <person name="Ling A."/>
            <person name="Lombard V."/>
            <person name="Lucas S."/>
            <person name="Lundell T."/>
            <person name="Martin R."/>
            <person name="McLaughlin D.J."/>
            <person name="Morgenstern I."/>
            <person name="Morin E."/>
            <person name="Murat C."/>
            <person name="Nagy L.G."/>
            <person name="Nolan M."/>
            <person name="Ohm R.A."/>
            <person name="Patyshakuliyeva A."/>
            <person name="Rokas A."/>
            <person name="Ruiz-Duenas F.J."/>
            <person name="Sabat G."/>
            <person name="Salamov A."/>
            <person name="Samejima M."/>
            <person name="Schmutz J."/>
            <person name="Slot J.C."/>
            <person name="St John F."/>
            <person name="Stenlid J."/>
            <person name="Sun H."/>
            <person name="Sun S."/>
            <person name="Syed K."/>
            <person name="Tsang A."/>
            <person name="Wiebenga A."/>
            <person name="Young D."/>
            <person name="Pisabarro A."/>
            <person name="Eastwood D.C."/>
            <person name="Martin F."/>
            <person name="Cullen D."/>
            <person name="Grigoriev I.V."/>
            <person name="Hibbett D.S."/>
        </authorList>
    </citation>
    <scope>NUCLEOTIDE SEQUENCE</scope>
    <source>
        <strain evidence="3">FP-58527</strain>
    </source>
</reference>